<accession>A0ABQ4XII6</accession>
<name>A0ABQ4XII6_9ASTR</name>
<feature type="compositionally biased region" description="Basic and acidic residues" evidence="1">
    <location>
        <begin position="361"/>
        <end position="374"/>
    </location>
</feature>
<feature type="compositionally biased region" description="Acidic residues" evidence="1">
    <location>
        <begin position="379"/>
        <end position="408"/>
    </location>
</feature>
<gene>
    <name evidence="2" type="ORF">Tco_0679151</name>
</gene>
<keyword evidence="3" id="KW-1185">Reference proteome</keyword>
<proteinExistence type="predicted"/>
<evidence type="ECO:0000256" key="1">
    <source>
        <dbReference type="SAM" id="MobiDB-lite"/>
    </source>
</evidence>
<reference evidence="2" key="1">
    <citation type="journal article" date="2022" name="Int. J. Mol. Sci.">
        <title>Draft Genome of Tanacetum Coccineum: Genomic Comparison of Closely Related Tanacetum-Family Plants.</title>
        <authorList>
            <person name="Yamashiro T."/>
            <person name="Shiraishi A."/>
            <person name="Nakayama K."/>
            <person name="Satake H."/>
        </authorList>
    </citation>
    <scope>NUCLEOTIDE SEQUENCE</scope>
</reference>
<comment type="caution">
    <text evidence="2">The sequence shown here is derived from an EMBL/GenBank/DDBJ whole genome shotgun (WGS) entry which is preliminary data.</text>
</comment>
<evidence type="ECO:0000313" key="3">
    <source>
        <dbReference type="Proteomes" id="UP001151760"/>
    </source>
</evidence>
<reference evidence="2" key="2">
    <citation type="submission" date="2022-01" db="EMBL/GenBank/DDBJ databases">
        <authorList>
            <person name="Yamashiro T."/>
            <person name="Shiraishi A."/>
            <person name="Satake H."/>
            <person name="Nakayama K."/>
        </authorList>
    </citation>
    <scope>NUCLEOTIDE SEQUENCE</scope>
</reference>
<feature type="region of interest" description="Disordered" evidence="1">
    <location>
        <begin position="230"/>
        <end position="251"/>
    </location>
</feature>
<protein>
    <submittedName>
        <fullName evidence="2">Uncharacterized protein</fullName>
    </submittedName>
</protein>
<evidence type="ECO:0000313" key="2">
    <source>
        <dbReference type="EMBL" id="GJS64587.1"/>
    </source>
</evidence>
<feature type="region of interest" description="Disordered" evidence="1">
    <location>
        <begin position="316"/>
        <end position="432"/>
    </location>
</feature>
<feature type="compositionally biased region" description="Acidic residues" evidence="1">
    <location>
        <begin position="419"/>
        <end position="432"/>
    </location>
</feature>
<dbReference type="Proteomes" id="UP001151760">
    <property type="component" value="Unassembled WGS sequence"/>
</dbReference>
<sequence>MNPQETQQVASRHEKWVPSADRVKISSTNLKLETTYSEQEVEGTNAYEFLLANKKCRVDAEVFRKILDICPRVEGEEYTELQNDDDTITFLLVTGYTKTLHKYTNMYVDHMSQPWRTLAAIINKSLSGKIASNDILRKSSIDIMKGRRSRRENMPYPRFTKIIINHFLKQYKYLSNLKYQHYHTIKDDGIVSKLKFVRIGEDYQEYGLKIIDILPKKSIGKGLQGKKTIDESQETVDVSEESEPEPVKKKTASRRVLVKSISLTKAKEAEETRKVHATHARIMNKYVPEFAKKKYGGRSSRGVAIQDTSNIMQALKERKTSKRYPGTGGSSEEISTIPGVPDESIVVSATSSEGTDTKPGVPDKENDITKEKVILEWGSEQESEYLEEDQFDDEEKDDKEGDADDEGDDHISDTKDTKDTDDEDDETEFNEG</sequence>
<organism evidence="2 3">
    <name type="scientific">Tanacetum coccineum</name>
    <dbReference type="NCBI Taxonomy" id="301880"/>
    <lineage>
        <taxon>Eukaryota</taxon>
        <taxon>Viridiplantae</taxon>
        <taxon>Streptophyta</taxon>
        <taxon>Embryophyta</taxon>
        <taxon>Tracheophyta</taxon>
        <taxon>Spermatophyta</taxon>
        <taxon>Magnoliopsida</taxon>
        <taxon>eudicotyledons</taxon>
        <taxon>Gunneridae</taxon>
        <taxon>Pentapetalae</taxon>
        <taxon>asterids</taxon>
        <taxon>campanulids</taxon>
        <taxon>Asterales</taxon>
        <taxon>Asteraceae</taxon>
        <taxon>Asteroideae</taxon>
        <taxon>Anthemideae</taxon>
        <taxon>Anthemidinae</taxon>
        <taxon>Tanacetum</taxon>
    </lineage>
</organism>
<feature type="compositionally biased region" description="Basic and acidic residues" evidence="1">
    <location>
        <begin position="409"/>
        <end position="418"/>
    </location>
</feature>
<dbReference type="EMBL" id="BQNB010009515">
    <property type="protein sequence ID" value="GJS64587.1"/>
    <property type="molecule type" value="Genomic_DNA"/>
</dbReference>
<feature type="compositionally biased region" description="Acidic residues" evidence="1">
    <location>
        <begin position="231"/>
        <end position="244"/>
    </location>
</feature>